<dbReference type="PANTHER" id="PTHR35022:SF22">
    <property type="entry name" value="EXTENSIN EXT1"/>
    <property type="match status" value="1"/>
</dbReference>
<dbReference type="Proteomes" id="UP001371456">
    <property type="component" value="Unassembled WGS sequence"/>
</dbReference>
<dbReference type="AlphaFoldDB" id="A0AAN8SUT8"/>
<evidence type="ECO:0000313" key="1">
    <source>
        <dbReference type="EMBL" id="KAK6773416.1"/>
    </source>
</evidence>
<dbReference type="InterPro" id="IPR053348">
    <property type="entry name" value="KPLCE"/>
</dbReference>
<evidence type="ECO:0000313" key="2">
    <source>
        <dbReference type="Proteomes" id="UP001371456"/>
    </source>
</evidence>
<keyword evidence="2" id="KW-1185">Reference proteome</keyword>
<sequence length="53" mass="6033">MYVGSQMKKQWPQFACALTFFLIATSTMAYSPYSYESTYTAYNKVPTTVAKSE</sequence>
<name>A0AAN8SUT8_SOLBU</name>
<proteinExistence type="predicted"/>
<accession>A0AAN8SUT8</accession>
<dbReference type="PANTHER" id="PTHR35022">
    <property type="entry name" value="G_PROTEIN_RECEP_F1_2 DOMAIN-CONTAINING PROTEIN"/>
    <property type="match status" value="1"/>
</dbReference>
<reference evidence="1 2" key="1">
    <citation type="submission" date="2024-02" db="EMBL/GenBank/DDBJ databases">
        <title>de novo genome assembly of Solanum bulbocastanum strain 11H21.</title>
        <authorList>
            <person name="Hosaka A.J."/>
        </authorList>
    </citation>
    <scope>NUCLEOTIDE SEQUENCE [LARGE SCALE GENOMIC DNA]</scope>
    <source>
        <tissue evidence="1">Young leaves</tissue>
    </source>
</reference>
<gene>
    <name evidence="1" type="ORF">RDI58_028654</name>
</gene>
<dbReference type="EMBL" id="JBANQN010000012">
    <property type="protein sequence ID" value="KAK6773416.1"/>
    <property type="molecule type" value="Genomic_DNA"/>
</dbReference>
<protein>
    <submittedName>
        <fullName evidence="1">Uncharacterized protein</fullName>
    </submittedName>
</protein>
<comment type="caution">
    <text evidence="1">The sequence shown here is derived from an EMBL/GenBank/DDBJ whole genome shotgun (WGS) entry which is preliminary data.</text>
</comment>
<organism evidence="1 2">
    <name type="scientific">Solanum bulbocastanum</name>
    <name type="common">Wild potato</name>
    <dbReference type="NCBI Taxonomy" id="147425"/>
    <lineage>
        <taxon>Eukaryota</taxon>
        <taxon>Viridiplantae</taxon>
        <taxon>Streptophyta</taxon>
        <taxon>Embryophyta</taxon>
        <taxon>Tracheophyta</taxon>
        <taxon>Spermatophyta</taxon>
        <taxon>Magnoliopsida</taxon>
        <taxon>eudicotyledons</taxon>
        <taxon>Gunneridae</taxon>
        <taxon>Pentapetalae</taxon>
        <taxon>asterids</taxon>
        <taxon>lamiids</taxon>
        <taxon>Solanales</taxon>
        <taxon>Solanaceae</taxon>
        <taxon>Solanoideae</taxon>
        <taxon>Solaneae</taxon>
        <taxon>Solanum</taxon>
    </lineage>
</organism>